<comment type="caution">
    <text evidence="3">The sequence shown here is derived from an EMBL/GenBank/DDBJ whole genome shotgun (WGS) entry which is preliminary data.</text>
</comment>
<evidence type="ECO:0000313" key="3">
    <source>
        <dbReference type="EMBL" id="MFC5270242.1"/>
    </source>
</evidence>
<sequence>MRKLIFIYALTIFFCQKAWAQFSSVTDLESVIINTDTKEKPQSKVWMHDGKYWMVLPNIAGTHVWRLDGTTWTNVLTISSSENGRADCKVAGDLVHVFLYRKSTSYLVSIEYVPEIKTYKPWSLRPFRVPVLIDTTAETATIDIDTAGRMWLASDIDTTIIAMWSDPPYSNWSKPIVIASNVLPDDIGAVTAFPMFNKIGIFWSNQRTKRFGFKLHPDGAPPERWSTDEVPAGKSALNIGAGMADDHMNMTLGRDGTLYCAVKTSYDKSGYPRLGLLIRRPNGVWDNLYEISDIGTRPIVLLSESIGKVRVVFSASENGGDILYKESVISRINFGPTFTLIPGKYNSSTSIKNNNNLEAVILASEPLRAVGVHVADDLSGLPELEAVPNPLHSGYSTISFTVPANSEYSITLQNMAGKLIRILKGYAITEEKHSINIEATQIPLGIYVLRLQTDKSSKSLKIMRN</sequence>
<reference evidence="4" key="1">
    <citation type="journal article" date="2019" name="Int. J. Syst. Evol. Microbiol.">
        <title>The Global Catalogue of Microorganisms (GCM) 10K type strain sequencing project: providing services to taxonomists for standard genome sequencing and annotation.</title>
        <authorList>
            <consortium name="The Broad Institute Genomics Platform"/>
            <consortium name="The Broad Institute Genome Sequencing Center for Infectious Disease"/>
            <person name="Wu L."/>
            <person name="Ma J."/>
        </authorList>
    </citation>
    <scope>NUCLEOTIDE SEQUENCE [LARGE SCALE GENOMIC DNA]</scope>
    <source>
        <strain evidence="4">KACC 12602</strain>
    </source>
</reference>
<feature type="chain" id="PRO_5047342988" evidence="1">
    <location>
        <begin position="21"/>
        <end position="465"/>
    </location>
</feature>
<keyword evidence="1" id="KW-0732">Signal</keyword>
<gene>
    <name evidence="3" type="ORF">ACFPIB_06450</name>
</gene>
<evidence type="ECO:0000256" key="1">
    <source>
        <dbReference type="SAM" id="SignalP"/>
    </source>
</evidence>
<dbReference type="EMBL" id="JBHSKT010000003">
    <property type="protein sequence ID" value="MFC5270242.1"/>
    <property type="molecule type" value="Genomic_DNA"/>
</dbReference>
<accession>A0ABW0E780</accession>
<dbReference type="Proteomes" id="UP001596161">
    <property type="component" value="Unassembled WGS sequence"/>
</dbReference>
<keyword evidence="4" id="KW-1185">Reference proteome</keyword>
<name>A0ABW0E780_9BACT</name>
<dbReference type="InterPro" id="IPR026444">
    <property type="entry name" value="Secre_tail"/>
</dbReference>
<evidence type="ECO:0000313" key="4">
    <source>
        <dbReference type="Proteomes" id="UP001596161"/>
    </source>
</evidence>
<proteinExistence type="predicted"/>
<feature type="domain" description="Secretion system C-terminal sorting" evidence="2">
    <location>
        <begin position="388"/>
        <end position="462"/>
    </location>
</feature>
<evidence type="ECO:0000259" key="2">
    <source>
        <dbReference type="Pfam" id="PF18962"/>
    </source>
</evidence>
<protein>
    <submittedName>
        <fullName evidence="3">T9SS type A sorting domain-containing protein</fullName>
    </submittedName>
</protein>
<feature type="signal peptide" evidence="1">
    <location>
        <begin position="1"/>
        <end position="20"/>
    </location>
</feature>
<organism evidence="3 4">
    <name type="scientific">Adhaeribacter terreus</name>
    <dbReference type="NCBI Taxonomy" id="529703"/>
    <lineage>
        <taxon>Bacteria</taxon>
        <taxon>Pseudomonadati</taxon>
        <taxon>Bacteroidota</taxon>
        <taxon>Cytophagia</taxon>
        <taxon>Cytophagales</taxon>
        <taxon>Hymenobacteraceae</taxon>
        <taxon>Adhaeribacter</taxon>
    </lineage>
</organism>
<dbReference type="Pfam" id="PF18962">
    <property type="entry name" value="Por_Secre_tail"/>
    <property type="match status" value="1"/>
</dbReference>
<dbReference type="NCBIfam" id="TIGR04183">
    <property type="entry name" value="Por_Secre_tail"/>
    <property type="match status" value="1"/>
</dbReference>
<dbReference type="RefSeq" id="WP_378016613.1">
    <property type="nucleotide sequence ID" value="NZ_JBHSKT010000003.1"/>
</dbReference>